<reference evidence="2 3" key="1">
    <citation type="journal article" date="2012" name="Science">
        <title>The Paleozoic origin of enzymatic lignin decomposition reconstructed from 31 fungal genomes.</title>
        <authorList>
            <person name="Floudas D."/>
            <person name="Binder M."/>
            <person name="Riley R."/>
            <person name="Barry K."/>
            <person name="Blanchette R.A."/>
            <person name="Henrissat B."/>
            <person name="Martinez A.T."/>
            <person name="Otillar R."/>
            <person name="Spatafora J.W."/>
            <person name="Yadav J.S."/>
            <person name="Aerts A."/>
            <person name="Benoit I."/>
            <person name="Boyd A."/>
            <person name="Carlson A."/>
            <person name="Copeland A."/>
            <person name="Coutinho P.M."/>
            <person name="de Vries R.P."/>
            <person name="Ferreira P."/>
            <person name="Findley K."/>
            <person name="Foster B."/>
            <person name="Gaskell J."/>
            <person name="Glotzer D."/>
            <person name="Gorecki P."/>
            <person name="Heitman J."/>
            <person name="Hesse C."/>
            <person name="Hori C."/>
            <person name="Igarashi K."/>
            <person name="Jurgens J.A."/>
            <person name="Kallen N."/>
            <person name="Kersten P."/>
            <person name="Kohler A."/>
            <person name="Kuees U."/>
            <person name="Kumar T.K.A."/>
            <person name="Kuo A."/>
            <person name="LaButti K."/>
            <person name="Larrondo L.F."/>
            <person name="Lindquist E."/>
            <person name="Ling A."/>
            <person name="Lombard V."/>
            <person name="Lucas S."/>
            <person name="Lundell T."/>
            <person name="Martin R."/>
            <person name="McLaughlin D.J."/>
            <person name="Morgenstern I."/>
            <person name="Morin E."/>
            <person name="Murat C."/>
            <person name="Nagy L.G."/>
            <person name="Nolan M."/>
            <person name="Ohm R.A."/>
            <person name="Patyshakuliyeva A."/>
            <person name="Rokas A."/>
            <person name="Ruiz-Duenas F.J."/>
            <person name="Sabat G."/>
            <person name="Salamov A."/>
            <person name="Samejima M."/>
            <person name="Schmutz J."/>
            <person name="Slot J.C."/>
            <person name="St John F."/>
            <person name="Stenlid J."/>
            <person name="Sun H."/>
            <person name="Sun S."/>
            <person name="Syed K."/>
            <person name="Tsang A."/>
            <person name="Wiebenga A."/>
            <person name="Young D."/>
            <person name="Pisabarro A."/>
            <person name="Eastwood D.C."/>
            <person name="Martin F."/>
            <person name="Cullen D."/>
            <person name="Grigoriev I.V."/>
            <person name="Hibbett D.S."/>
        </authorList>
    </citation>
    <scope>NUCLEOTIDE SEQUENCE [LARGE SCALE GENOMIC DNA]</scope>
    <source>
        <strain evidence="2 3">MD-104</strain>
    </source>
</reference>
<organism evidence="2 3">
    <name type="scientific">Wolfiporia cocos (strain MD-104)</name>
    <name type="common">Brown rot fungus</name>
    <dbReference type="NCBI Taxonomy" id="742152"/>
    <lineage>
        <taxon>Eukaryota</taxon>
        <taxon>Fungi</taxon>
        <taxon>Dikarya</taxon>
        <taxon>Basidiomycota</taxon>
        <taxon>Agaricomycotina</taxon>
        <taxon>Agaricomycetes</taxon>
        <taxon>Polyporales</taxon>
        <taxon>Phaeolaceae</taxon>
        <taxon>Wolfiporia</taxon>
    </lineage>
</organism>
<evidence type="ECO:0000256" key="1">
    <source>
        <dbReference type="SAM" id="Phobius"/>
    </source>
</evidence>
<accession>A0A2H3J724</accession>
<proteinExistence type="predicted"/>
<protein>
    <submittedName>
        <fullName evidence="2">Uncharacterized protein</fullName>
    </submittedName>
</protein>
<dbReference type="OMA" id="AWCGRPY"/>
<evidence type="ECO:0000313" key="3">
    <source>
        <dbReference type="Proteomes" id="UP000218811"/>
    </source>
</evidence>
<keyword evidence="1" id="KW-1133">Transmembrane helix</keyword>
<keyword evidence="3" id="KW-1185">Reference proteome</keyword>
<sequence>MTPFIFVLETASNLPLVARFALAGIAMSTSGVSTALVAYCAKPYVNKLRWLEADKQAAGLEMTTLTLGLHERVTRVYDTAFLVPASRFFATWELAEAFQLPKAEAELGKAQGTLPREETVAETLTSKGDVIGRWIVRWDENGAGVCRQQGRVVRYFNVHQELLGRPI</sequence>
<keyword evidence="1" id="KW-0472">Membrane</keyword>
<name>A0A2H3J724_WOLCO</name>
<dbReference type="Proteomes" id="UP000218811">
    <property type="component" value="Unassembled WGS sequence"/>
</dbReference>
<keyword evidence="1" id="KW-0812">Transmembrane</keyword>
<dbReference type="AlphaFoldDB" id="A0A2H3J724"/>
<dbReference type="EMBL" id="KB467854">
    <property type="protein sequence ID" value="PCH35573.1"/>
    <property type="molecule type" value="Genomic_DNA"/>
</dbReference>
<evidence type="ECO:0000313" key="2">
    <source>
        <dbReference type="EMBL" id="PCH35573.1"/>
    </source>
</evidence>
<feature type="transmembrane region" description="Helical" evidence="1">
    <location>
        <begin position="20"/>
        <end position="41"/>
    </location>
</feature>
<gene>
    <name evidence="2" type="ORF">WOLCODRAFT_107532</name>
</gene>
<dbReference type="OrthoDB" id="5386199at2759"/>